<reference evidence="1" key="2">
    <citation type="submission" date="2022-03" db="EMBL/GenBank/DDBJ databases">
        <title>Draft title - Genomic analysis of global carrot germplasm unveils the trajectory of domestication and the origin of high carotenoid orange carrot.</title>
        <authorList>
            <person name="Iorizzo M."/>
            <person name="Ellison S."/>
            <person name="Senalik D."/>
            <person name="Macko-Podgorni A."/>
            <person name="Grzebelus D."/>
            <person name="Bostan H."/>
            <person name="Rolling W."/>
            <person name="Curaba J."/>
            <person name="Simon P."/>
        </authorList>
    </citation>
    <scope>NUCLEOTIDE SEQUENCE</scope>
    <source>
        <tissue evidence="1">Leaf</tissue>
    </source>
</reference>
<dbReference type="Proteomes" id="UP000077755">
    <property type="component" value="Chromosome 2"/>
</dbReference>
<evidence type="ECO:0000313" key="2">
    <source>
        <dbReference type="Proteomes" id="UP000077755"/>
    </source>
</evidence>
<organism evidence="1 2">
    <name type="scientific">Daucus carota subsp. sativus</name>
    <name type="common">Carrot</name>
    <dbReference type="NCBI Taxonomy" id="79200"/>
    <lineage>
        <taxon>Eukaryota</taxon>
        <taxon>Viridiplantae</taxon>
        <taxon>Streptophyta</taxon>
        <taxon>Embryophyta</taxon>
        <taxon>Tracheophyta</taxon>
        <taxon>Spermatophyta</taxon>
        <taxon>Magnoliopsida</taxon>
        <taxon>eudicotyledons</taxon>
        <taxon>Gunneridae</taxon>
        <taxon>Pentapetalae</taxon>
        <taxon>asterids</taxon>
        <taxon>campanulids</taxon>
        <taxon>Apiales</taxon>
        <taxon>Apiaceae</taxon>
        <taxon>Apioideae</taxon>
        <taxon>Scandiceae</taxon>
        <taxon>Daucinae</taxon>
        <taxon>Daucus</taxon>
        <taxon>Daucus sect. Daucus</taxon>
    </lineage>
</organism>
<sequence length="68" mass="7739">MSKHKSAGGLGFRDFRDFNLAMLGKQGWRFLTNPDSLVSKVYKARYFPGGNFLDAILGNNPIFIWRSI</sequence>
<keyword evidence="2" id="KW-1185">Reference proteome</keyword>
<accession>A0AAF0WFH1</accession>
<reference evidence="1" key="1">
    <citation type="journal article" date="2016" name="Nat. Genet.">
        <title>A high-quality carrot genome assembly provides new insights into carotenoid accumulation and asterid genome evolution.</title>
        <authorList>
            <person name="Iorizzo M."/>
            <person name="Ellison S."/>
            <person name="Senalik D."/>
            <person name="Zeng P."/>
            <person name="Satapoomin P."/>
            <person name="Huang J."/>
            <person name="Bowman M."/>
            <person name="Iovene M."/>
            <person name="Sanseverino W."/>
            <person name="Cavagnaro P."/>
            <person name="Yildiz M."/>
            <person name="Macko-Podgorni A."/>
            <person name="Moranska E."/>
            <person name="Grzebelus E."/>
            <person name="Grzebelus D."/>
            <person name="Ashrafi H."/>
            <person name="Zheng Z."/>
            <person name="Cheng S."/>
            <person name="Spooner D."/>
            <person name="Van Deynze A."/>
            <person name="Simon P."/>
        </authorList>
    </citation>
    <scope>NUCLEOTIDE SEQUENCE</scope>
    <source>
        <tissue evidence="1">Leaf</tissue>
    </source>
</reference>
<evidence type="ECO:0000313" key="1">
    <source>
        <dbReference type="EMBL" id="WOG87085.1"/>
    </source>
</evidence>
<gene>
    <name evidence="1" type="ORF">DCAR_0206306</name>
</gene>
<dbReference type="EMBL" id="CP093344">
    <property type="protein sequence ID" value="WOG87085.1"/>
    <property type="molecule type" value="Genomic_DNA"/>
</dbReference>
<name>A0AAF0WFH1_DAUCS</name>
<dbReference type="AlphaFoldDB" id="A0AAF0WFH1"/>
<proteinExistence type="predicted"/>
<protein>
    <submittedName>
        <fullName evidence="1">Uncharacterized protein</fullName>
    </submittedName>
</protein>